<sequence length="91" mass="10367">MSNTHHAAERMQQRSIPPIIVEFLERFGSSMRSGGADRLFFDKAACRRLRAHLGGERGLKPISNWLNVYIVIGDDGQLITAARQTGRFRRR</sequence>
<dbReference type="AlphaFoldDB" id="A0A2W2B6A7"/>
<dbReference type="Proteomes" id="UP000248795">
    <property type="component" value="Unassembled WGS sequence"/>
</dbReference>
<dbReference type="EMBL" id="QKVK01000008">
    <property type="protein sequence ID" value="PZF75854.1"/>
    <property type="molecule type" value="Genomic_DNA"/>
</dbReference>
<reference evidence="2" key="1">
    <citation type="submission" date="2018-06" db="EMBL/GenBank/DDBJ databases">
        <title>Aestuariibacter litoralis strain KCTC 52945T.</title>
        <authorList>
            <person name="Li X."/>
            <person name="Salam N."/>
            <person name="Li J.-L."/>
            <person name="Chen Y.-M."/>
            <person name="Yang Z.-W."/>
            <person name="Zhang L.-Y."/>
            <person name="Han M.-X."/>
            <person name="Xiao M."/>
            <person name="Li W.-J."/>
        </authorList>
    </citation>
    <scope>NUCLEOTIDE SEQUENCE [LARGE SCALE GENOMIC DNA]</scope>
    <source>
        <strain evidence="2">KCTC 52945</strain>
    </source>
</reference>
<name>A0A2W2B6A7_9HYPH</name>
<organism evidence="1 2">
    <name type="scientific">Aestuariivirga litoralis</name>
    <dbReference type="NCBI Taxonomy" id="2650924"/>
    <lineage>
        <taxon>Bacteria</taxon>
        <taxon>Pseudomonadati</taxon>
        <taxon>Pseudomonadota</taxon>
        <taxon>Alphaproteobacteria</taxon>
        <taxon>Hyphomicrobiales</taxon>
        <taxon>Aestuariivirgaceae</taxon>
        <taxon>Aestuariivirga</taxon>
    </lineage>
</organism>
<protein>
    <recommendedName>
        <fullName evidence="3">DUF4258 domain-containing protein</fullName>
    </recommendedName>
</protein>
<evidence type="ECO:0008006" key="3">
    <source>
        <dbReference type="Google" id="ProtNLM"/>
    </source>
</evidence>
<keyword evidence="2" id="KW-1185">Reference proteome</keyword>
<evidence type="ECO:0000313" key="1">
    <source>
        <dbReference type="EMBL" id="PZF75854.1"/>
    </source>
</evidence>
<gene>
    <name evidence="1" type="ORF">DK847_16675</name>
</gene>
<proteinExistence type="predicted"/>
<evidence type="ECO:0000313" key="2">
    <source>
        <dbReference type="Proteomes" id="UP000248795"/>
    </source>
</evidence>
<dbReference type="RefSeq" id="WP_111199660.1">
    <property type="nucleotide sequence ID" value="NZ_QKVK01000008.1"/>
</dbReference>
<accession>A0A2W2B6A7</accession>
<comment type="caution">
    <text evidence="1">The sequence shown here is derived from an EMBL/GenBank/DDBJ whole genome shotgun (WGS) entry which is preliminary data.</text>
</comment>